<feature type="region of interest" description="Disordered" evidence="2">
    <location>
        <begin position="284"/>
        <end position="315"/>
    </location>
</feature>
<dbReference type="Proteomes" id="UP000505325">
    <property type="component" value="Chromosome"/>
</dbReference>
<keyword evidence="4" id="KW-1185">Reference proteome</keyword>
<dbReference type="AlphaFoldDB" id="A0A6M8UQG5"/>
<sequence length="343" mass="36928">MEFDDLDGKTPEELEAMLANTDFDSAEDGEGEVKGGNDSTTGTDKDAAKKETDTDQSRPARQSAKTGDTETPPPGDADASDEPQKVIIGKDGKHQIPYDVLQAAREDAKRNAQVAQARETELNDLKRNLELLQKQINAAGLQPAQLPENAKITPEQIATVSENFPELAGVLETMVAKIDFIQQTGKPAEAEADASGDPVRDAINRNTELKSWFDNDIDRRDMAITIDERLKNDPAWKDKSLDERFTEVARRTKAAFGDKAESEPAGQKLPTAEELKKLADEKLAQAKATAGAPASPSDLGQANSQSPQSTLDKLVNGSDSDIYAAMSGMSDDAIDALLSQAGF</sequence>
<gene>
    <name evidence="3" type="ORF">PMPD1_2471</name>
</gene>
<feature type="compositionally biased region" description="Basic and acidic residues" evidence="2">
    <location>
        <begin position="43"/>
        <end position="58"/>
    </location>
</feature>
<proteinExistence type="predicted"/>
<feature type="compositionally biased region" description="Basic and acidic residues" evidence="2">
    <location>
        <begin position="1"/>
        <end position="12"/>
    </location>
</feature>
<dbReference type="KEGG" id="pmak:PMPD1_2471"/>
<feature type="compositionally biased region" description="Basic and acidic residues" evidence="2">
    <location>
        <begin position="82"/>
        <end position="94"/>
    </location>
</feature>
<evidence type="ECO:0000256" key="1">
    <source>
        <dbReference type="SAM" id="Coils"/>
    </source>
</evidence>
<evidence type="ECO:0000313" key="3">
    <source>
        <dbReference type="EMBL" id="QKJ87413.1"/>
    </source>
</evidence>
<feature type="compositionally biased region" description="Polar residues" evidence="2">
    <location>
        <begin position="298"/>
        <end position="311"/>
    </location>
</feature>
<dbReference type="RefSeq" id="WP_173634360.1">
    <property type="nucleotide sequence ID" value="NZ_CP054212.1"/>
</dbReference>
<protein>
    <submittedName>
        <fullName evidence="3">Uncharacterized protein</fullName>
    </submittedName>
</protein>
<evidence type="ECO:0000313" key="4">
    <source>
        <dbReference type="Proteomes" id="UP000505325"/>
    </source>
</evidence>
<evidence type="ECO:0000256" key="2">
    <source>
        <dbReference type="SAM" id="MobiDB-lite"/>
    </source>
</evidence>
<keyword evidence="1" id="KW-0175">Coiled coil</keyword>
<reference evidence="3 4" key="1">
    <citation type="submission" date="2020-06" db="EMBL/GenBank/DDBJ databases">
        <title>Genome sequence of Paramixta manurensis strain PD-1.</title>
        <authorList>
            <person name="Lee C.W."/>
            <person name="Kim J."/>
        </authorList>
    </citation>
    <scope>NUCLEOTIDE SEQUENCE [LARGE SCALE GENOMIC DNA]</scope>
    <source>
        <strain evidence="3 4">PD-1</strain>
    </source>
</reference>
<dbReference type="EMBL" id="CP054212">
    <property type="protein sequence ID" value="QKJ87413.1"/>
    <property type="molecule type" value="Genomic_DNA"/>
</dbReference>
<organism evidence="3 4">
    <name type="scientific">Paramixta manurensis</name>
    <dbReference type="NCBI Taxonomy" id="2740817"/>
    <lineage>
        <taxon>Bacteria</taxon>
        <taxon>Pseudomonadati</taxon>
        <taxon>Pseudomonadota</taxon>
        <taxon>Gammaproteobacteria</taxon>
        <taxon>Enterobacterales</taxon>
        <taxon>Erwiniaceae</taxon>
        <taxon>Paramixta</taxon>
    </lineage>
</organism>
<feature type="coiled-coil region" evidence="1">
    <location>
        <begin position="98"/>
        <end position="142"/>
    </location>
</feature>
<accession>A0A6M8UQG5</accession>
<name>A0A6M8UQG5_9GAMM</name>
<feature type="region of interest" description="Disordered" evidence="2">
    <location>
        <begin position="1"/>
        <end position="94"/>
    </location>
</feature>